<organism evidence="2 3">
    <name type="scientific">Maricaulis maris</name>
    <dbReference type="NCBI Taxonomy" id="74318"/>
    <lineage>
        <taxon>Bacteria</taxon>
        <taxon>Pseudomonadati</taxon>
        <taxon>Pseudomonadota</taxon>
        <taxon>Alphaproteobacteria</taxon>
        <taxon>Maricaulales</taxon>
        <taxon>Maricaulaceae</taxon>
        <taxon>Maricaulis</taxon>
    </lineage>
</organism>
<proteinExistence type="predicted"/>
<dbReference type="GO" id="GO:0006275">
    <property type="term" value="P:regulation of DNA replication"/>
    <property type="evidence" value="ECO:0007669"/>
    <property type="project" value="InterPro"/>
</dbReference>
<dbReference type="GO" id="GO:0043565">
    <property type="term" value="F:sequence-specific DNA binding"/>
    <property type="evidence" value="ECO:0007669"/>
    <property type="project" value="InterPro"/>
</dbReference>
<gene>
    <name evidence="2" type="ORF">C7435_2546</name>
</gene>
<accession>A0A495D1M6</accession>
<dbReference type="Proteomes" id="UP000273675">
    <property type="component" value="Unassembled WGS sequence"/>
</dbReference>
<protein>
    <submittedName>
        <fullName evidence="2">DnaA-like protein</fullName>
    </submittedName>
</protein>
<name>A0A495D1M6_9PROT</name>
<dbReference type="CDD" id="cd06571">
    <property type="entry name" value="Bac_DnaA_C"/>
    <property type="match status" value="1"/>
</dbReference>
<evidence type="ECO:0000259" key="1">
    <source>
        <dbReference type="SMART" id="SM00760"/>
    </source>
</evidence>
<dbReference type="GO" id="GO:0006270">
    <property type="term" value="P:DNA replication initiation"/>
    <property type="evidence" value="ECO:0007669"/>
    <property type="project" value="InterPro"/>
</dbReference>
<sequence length="163" mass="17941">MIGMEQSEITGCLIGFAHARGERAMVARLSQLDPAERLRALSTQPYIADLLDEAAAIYAVAIDDILSPAKPTRIVRARQWVMYHAALAGRMSLPDIARRLQRKDHATVIHGVRVHALRHGLPLMSVPRDLASLPPVIFEGPEPTRDRPWDPATAIFMPGRGLG</sequence>
<dbReference type="SMART" id="SM00760">
    <property type="entry name" value="Bac_DnaA_C"/>
    <property type="match status" value="1"/>
</dbReference>
<dbReference type="RefSeq" id="WP_121211952.1">
    <property type="nucleotide sequence ID" value="NZ_RBIM01000006.1"/>
</dbReference>
<dbReference type="Pfam" id="PF08299">
    <property type="entry name" value="Bac_DnaA_C"/>
    <property type="match status" value="1"/>
</dbReference>
<dbReference type="OrthoDB" id="7776290at2"/>
<dbReference type="InterPro" id="IPR013159">
    <property type="entry name" value="DnaA_C"/>
</dbReference>
<evidence type="ECO:0000313" key="3">
    <source>
        <dbReference type="Proteomes" id="UP000273675"/>
    </source>
</evidence>
<dbReference type="Gene3D" id="1.10.1750.10">
    <property type="match status" value="1"/>
</dbReference>
<reference evidence="2 3" key="1">
    <citation type="submission" date="2018-10" db="EMBL/GenBank/DDBJ databases">
        <title>Genomic Encyclopedia of Type Strains, Phase IV (KMG-IV): sequencing the most valuable type-strain genomes for metagenomic binning, comparative biology and taxonomic classification.</title>
        <authorList>
            <person name="Goeker M."/>
        </authorList>
    </citation>
    <scope>NUCLEOTIDE SEQUENCE [LARGE SCALE GENOMIC DNA]</scope>
    <source>
        <strain evidence="2 3">DSM 4734</strain>
    </source>
</reference>
<dbReference type="InterPro" id="IPR010921">
    <property type="entry name" value="Trp_repressor/repl_initiator"/>
</dbReference>
<comment type="caution">
    <text evidence="2">The sequence shown here is derived from an EMBL/GenBank/DDBJ whole genome shotgun (WGS) entry which is preliminary data.</text>
</comment>
<dbReference type="SUPFAM" id="SSF48295">
    <property type="entry name" value="TrpR-like"/>
    <property type="match status" value="1"/>
</dbReference>
<dbReference type="AlphaFoldDB" id="A0A495D1M6"/>
<dbReference type="EMBL" id="RBIM01000006">
    <property type="protein sequence ID" value="RKQ95444.1"/>
    <property type="molecule type" value="Genomic_DNA"/>
</dbReference>
<feature type="domain" description="Chromosomal replication initiator DnaA C-terminal" evidence="1">
    <location>
        <begin position="46"/>
        <end position="115"/>
    </location>
</feature>
<dbReference type="GO" id="GO:0005524">
    <property type="term" value="F:ATP binding"/>
    <property type="evidence" value="ECO:0007669"/>
    <property type="project" value="InterPro"/>
</dbReference>
<evidence type="ECO:0000313" key="2">
    <source>
        <dbReference type="EMBL" id="RKQ95444.1"/>
    </source>
</evidence>